<dbReference type="PANTHER" id="PTHR10890">
    <property type="entry name" value="CYSTEINYL-TRNA SYNTHETASE"/>
    <property type="match status" value="1"/>
</dbReference>
<keyword evidence="7" id="KW-0479">Metal-binding</keyword>
<name>A0A160V723_9ZZZZ</name>
<evidence type="ECO:0000256" key="6">
    <source>
        <dbReference type="ARBA" id="ARBA00022598"/>
    </source>
</evidence>
<dbReference type="InterPro" id="IPR024909">
    <property type="entry name" value="Cys-tRNA/MSH_ligase"/>
</dbReference>
<dbReference type="Pfam" id="PF09190">
    <property type="entry name" value="DALR_2"/>
    <property type="match status" value="1"/>
</dbReference>
<dbReference type="GO" id="GO:0005524">
    <property type="term" value="F:ATP binding"/>
    <property type="evidence" value="ECO:0007669"/>
    <property type="project" value="UniProtKB-KW"/>
</dbReference>
<dbReference type="EMBL" id="FAXA01000109">
    <property type="protein sequence ID" value="CUV01641.1"/>
    <property type="molecule type" value="Genomic_DNA"/>
</dbReference>
<evidence type="ECO:0000256" key="12">
    <source>
        <dbReference type="ARBA" id="ARBA00023146"/>
    </source>
</evidence>
<keyword evidence="9" id="KW-0862">Zinc</keyword>
<dbReference type="PRINTS" id="PR00983">
    <property type="entry name" value="TRNASYNTHCYS"/>
</dbReference>
<evidence type="ECO:0000256" key="2">
    <source>
        <dbReference type="ARBA" id="ARBA00004496"/>
    </source>
</evidence>
<evidence type="ECO:0000256" key="1">
    <source>
        <dbReference type="ARBA" id="ARBA00001947"/>
    </source>
</evidence>
<keyword evidence="6 15" id="KW-0436">Ligase</keyword>
<comment type="similarity">
    <text evidence="3">Belongs to the class-I aminoacyl-tRNA synthetase family.</text>
</comment>
<dbReference type="EC" id="6.1.1.16" evidence="4"/>
<dbReference type="InterPro" id="IPR015803">
    <property type="entry name" value="Cys-tRNA-ligase"/>
</dbReference>
<evidence type="ECO:0000259" key="14">
    <source>
        <dbReference type="SMART" id="SM00840"/>
    </source>
</evidence>
<dbReference type="HAMAP" id="MF_00041">
    <property type="entry name" value="Cys_tRNA_synth"/>
    <property type="match status" value="1"/>
</dbReference>
<evidence type="ECO:0000256" key="7">
    <source>
        <dbReference type="ARBA" id="ARBA00022723"/>
    </source>
</evidence>
<evidence type="ECO:0000256" key="11">
    <source>
        <dbReference type="ARBA" id="ARBA00022917"/>
    </source>
</evidence>
<evidence type="ECO:0000313" key="15">
    <source>
        <dbReference type="EMBL" id="CUV01641.1"/>
    </source>
</evidence>
<dbReference type="FunFam" id="3.40.50.620:FF:000009">
    <property type="entry name" value="Cysteine--tRNA ligase"/>
    <property type="match status" value="1"/>
</dbReference>
<reference evidence="15" key="1">
    <citation type="submission" date="2015-10" db="EMBL/GenBank/DDBJ databases">
        <authorList>
            <person name="Gilbert D.G."/>
        </authorList>
    </citation>
    <scope>NUCLEOTIDE SEQUENCE</scope>
</reference>
<dbReference type="CDD" id="cd00672">
    <property type="entry name" value="CysRS_core"/>
    <property type="match status" value="1"/>
</dbReference>
<dbReference type="GO" id="GO:0005829">
    <property type="term" value="C:cytosol"/>
    <property type="evidence" value="ECO:0007669"/>
    <property type="project" value="TreeGrafter"/>
</dbReference>
<keyword evidence="5" id="KW-0963">Cytoplasm</keyword>
<evidence type="ECO:0000256" key="10">
    <source>
        <dbReference type="ARBA" id="ARBA00022840"/>
    </source>
</evidence>
<comment type="subcellular location">
    <subcellularLocation>
        <location evidence="2">Cytoplasm</location>
    </subcellularLocation>
</comment>
<dbReference type="SUPFAM" id="SSF52374">
    <property type="entry name" value="Nucleotidylyl transferase"/>
    <property type="match status" value="1"/>
</dbReference>
<dbReference type="GO" id="GO:0046872">
    <property type="term" value="F:metal ion binding"/>
    <property type="evidence" value="ECO:0007669"/>
    <property type="project" value="UniProtKB-KW"/>
</dbReference>
<dbReference type="InterPro" id="IPR015273">
    <property type="entry name" value="Cys-tRNA-synt_Ia_DALR"/>
</dbReference>
<sequence length="494" mass="55201">MKLYNTLSHEAQEFAPADGKTVKMYVCGVTPYSSTHVGHALSYVAFDTLRRYLEFLGFDVLHVQNFTDVDDKIINRAKEQGIEPDELAEEFIDDFYRTMDALNIQRAHVYPRATQEIGPIIETIQTLVANGSAYPAGGDVFFRVTNKDDYGKLSHRTLDGMQAGARIEIDENKEHPMDFVLWKGARPGEPSWESPWGPGRPGWHIECTAMSMTYLGATLDIHGGGQDLIFPHHENEIAQSEAATGEAPFSKYWVHNGLLQLGEDKMSKSLGNLVSVEDALENYTPDAIRLYFLSSHYRSSLSYSDEGCDAMERSADRLRHVLRPETESAGEPMDATAFEEQFMAGMDDDLNTPKALAALFDLSREMNRQRDEGHSISAAQDCLRHLGYILGLTFNERASSLKIDAKSYNAMAQELQVKISETGQAELSELFADSNSDVEAVSAKDIDRLVDIRTTCRTYKQFGLADEIRGWLESQGVTVEDSAAGSIWEYRPTS</sequence>
<evidence type="ECO:0000256" key="9">
    <source>
        <dbReference type="ARBA" id="ARBA00022833"/>
    </source>
</evidence>
<keyword evidence="12 15" id="KW-0030">Aminoacyl-tRNA synthetase</keyword>
<evidence type="ECO:0000256" key="3">
    <source>
        <dbReference type="ARBA" id="ARBA00005594"/>
    </source>
</evidence>
<keyword evidence="11" id="KW-0648">Protein biosynthesis</keyword>
<dbReference type="Gene3D" id="1.20.120.1910">
    <property type="entry name" value="Cysteine-tRNA ligase, C-terminal anti-codon recognition domain"/>
    <property type="match status" value="1"/>
</dbReference>
<protein>
    <recommendedName>
        <fullName evidence="4">cysteine--tRNA ligase</fullName>
        <ecNumber evidence="4">6.1.1.16</ecNumber>
    </recommendedName>
    <alternativeName>
        <fullName evidence="13">Cysteinyl-tRNA synthetase</fullName>
    </alternativeName>
</protein>
<comment type="cofactor">
    <cofactor evidence="1">
        <name>Zn(2+)</name>
        <dbReference type="ChEBI" id="CHEBI:29105"/>
    </cofactor>
</comment>
<evidence type="ECO:0000256" key="4">
    <source>
        <dbReference type="ARBA" id="ARBA00012832"/>
    </source>
</evidence>
<dbReference type="SMART" id="SM00840">
    <property type="entry name" value="DALR_2"/>
    <property type="match status" value="1"/>
</dbReference>
<dbReference type="GO" id="GO:0004817">
    <property type="term" value="F:cysteine-tRNA ligase activity"/>
    <property type="evidence" value="ECO:0007669"/>
    <property type="project" value="UniProtKB-EC"/>
</dbReference>
<proteinExistence type="inferred from homology"/>
<dbReference type="NCBIfam" id="TIGR00435">
    <property type="entry name" value="cysS"/>
    <property type="match status" value="1"/>
</dbReference>
<keyword evidence="10" id="KW-0067">ATP-binding</keyword>
<dbReference type="InterPro" id="IPR032678">
    <property type="entry name" value="tRNA-synt_1_cat_dom"/>
</dbReference>
<evidence type="ECO:0000256" key="13">
    <source>
        <dbReference type="ARBA" id="ARBA00031499"/>
    </source>
</evidence>
<keyword evidence="8" id="KW-0547">Nucleotide-binding</keyword>
<dbReference type="InterPro" id="IPR009080">
    <property type="entry name" value="tRNAsynth_Ia_anticodon-bd"/>
</dbReference>
<dbReference type="GO" id="GO:0006423">
    <property type="term" value="P:cysteinyl-tRNA aminoacylation"/>
    <property type="evidence" value="ECO:0007669"/>
    <property type="project" value="InterPro"/>
</dbReference>
<feature type="domain" description="Cysteinyl-tRNA synthetase class Ia DALR" evidence="14">
    <location>
        <begin position="341"/>
        <end position="401"/>
    </location>
</feature>
<accession>A0A160V723</accession>
<organism evidence="15">
    <name type="scientific">hydrothermal vent metagenome</name>
    <dbReference type="NCBI Taxonomy" id="652676"/>
    <lineage>
        <taxon>unclassified sequences</taxon>
        <taxon>metagenomes</taxon>
        <taxon>ecological metagenomes</taxon>
    </lineage>
</organism>
<dbReference type="Gene3D" id="3.40.50.620">
    <property type="entry name" value="HUPs"/>
    <property type="match status" value="1"/>
</dbReference>
<dbReference type="AlphaFoldDB" id="A0A160V723"/>
<dbReference type="Pfam" id="PF01406">
    <property type="entry name" value="tRNA-synt_1e"/>
    <property type="match status" value="1"/>
</dbReference>
<dbReference type="InterPro" id="IPR014729">
    <property type="entry name" value="Rossmann-like_a/b/a_fold"/>
</dbReference>
<evidence type="ECO:0000256" key="5">
    <source>
        <dbReference type="ARBA" id="ARBA00022490"/>
    </source>
</evidence>
<evidence type="ECO:0000256" key="8">
    <source>
        <dbReference type="ARBA" id="ARBA00022741"/>
    </source>
</evidence>
<dbReference type="PANTHER" id="PTHR10890:SF3">
    <property type="entry name" value="CYSTEINE--TRNA LIGASE, CYTOPLASMIC"/>
    <property type="match status" value="1"/>
</dbReference>
<dbReference type="SUPFAM" id="SSF47323">
    <property type="entry name" value="Anticodon-binding domain of a subclass of class I aminoacyl-tRNA synthetases"/>
    <property type="match status" value="1"/>
</dbReference>
<gene>
    <name evidence="15" type="ORF">MGWOODY_Clf2622</name>
</gene>